<feature type="transmembrane region" description="Helical" evidence="1">
    <location>
        <begin position="122"/>
        <end position="144"/>
    </location>
</feature>
<keyword evidence="3" id="KW-1185">Reference proteome</keyword>
<evidence type="ECO:0000313" key="2">
    <source>
        <dbReference type="EMBL" id="NYJ01314.1"/>
    </source>
</evidence>
<reference evidence="2 3" key="1">
    <citation type="submission" date="2020-07" db="EMBL/GenBank/DDBJ databases">
        <title>Sequencing the genomes of 1000 actinobacteria strains.</title>
        <authorList>
            <person name="Klenk H.-P."/>
        </authorList>
    </citation>
    <scope>NUCLEOTIDE SEQUENCE [LARGE SCALE GENOMIC DNA]</scope>
    <source>
        <strain evidence="2 3">DSM 103833</strain>
    </source>
</reference>
<feature type="transmembrane region" description="Helical" evidence="1">
    <location>
        <begin position="151"/>
        <end position="172"/>
    </location>
</feature>
<feature type="transmembrane region" description="Helical" evidence="1">
    <location>
        <begin position="195"/>
        <end position="218"/>
    </location>
</feature>
<protein>
    <submittedName>
        <fullName evidence="2">Putative integral membrane protein (TIGR02206 family)</fullName>
    </submittedName>
</protein>
<organism evidence="2 3">
    <name type="scientific">Nocardioides thalensis</name>
    <dbReference type="NCBI Taxonomy" id="1914755"/>
    <lineage>
        <taxon>Bacteria</taxon>
        <taxon>Bacillati</taxon>
        <taxon>Actinomycetota</taxon>
        <taxon>Actinomycetes</taxon>
        <taxon>Propionibacteriales</taxon>
        <taxon>Nocardioidaceae</taxon>
        <taxon>Nocardioides</taxon>
    </lineage>
</organism>
<dbReference type="InterPro" id="IPR011737">
    <property type="entry name" value="CHP02206_TP0381"/>
</dbReference>
<dbReference type="Pfam" id="PF14808">
    <property type="entry name" value="TMEM164"/>
    <property type="match status" value="1"/>
</dbReference>
<dbReference type="EMBL" id="JACCFP010000001">
    <property type="protein sequence ID" value="NYJ01314.1"/>
    <property type="molecule type" value="Genomic_DNA"/>
</dbReference>
<feature type="transmembrane region" description="Helical" evidence="1">
    <location>
        <begin position="38"/>
        <end position="56"/>
    </location>
</feature>
<keyword evidence="1" id="KW-1133">Transmembrane helix</keyword>
<evidence type="ECO:0000256" key="1">
    <source>
        <dbReference type="SAM" id="Phobius"/>
    </source>
</evidence>
<sequence>MEHYGVTHWVPLAIFVAGLWPVVRLGRAHRATEGPTRFSRAWALLIPAVTVPFQLVDLTTNFDLGVSLPLHLCDLTWVVAAWALWTHHRFPVALTCFWGLTLTTQAIVTPSLGEDFPEPRYVAFWCLHLLIVWAAIYLVVGLGLVPSWRDYAAAVGATVAWAAATYVFNVVADTNYGYLVEKPSTGSILDLLGPWPWYVAAEIALVAGVWALLTLALGRLRRPSRGSRRPRAGSLPS</sequence>
<dbReference type="RefSeq" id="WP_218910203.1">
    <property type="nucleotide sequence ID" value="NZ_JACCFP010000001.1"/>
</dbReference>
<accession>A0A853C1X7</accession>
<dbReference type="AlphaFoldDB" id="A0A853C1X7"/>
<feature type="transmembrane region" description="Helical" evidence="1">
    <location>
        <begin position="68"/>
        <end position="85"/>
    </location>
</feature>
<gene>
    <name evidence="2" type="ORF">HNR19_002012</name>
</gene>
<keyword evidence="1" id="KW-0812">Transmembrane</keyword>
<evidence type="ECO:0000313" key="3">
    <source>
        <dbReference type="Proteomes" id="UP000530424"/>
    </source>
</evidence>
<feature type="transmembrane region" description="Helical" evidence="1">
    <location>
        <begin position="92"/>
        <end position="110"/>
    </location>
</feature>
<name>A0A853C1X7_9ACTN</name>
<keyword evidence="1" id="KW-0472">Membrane</keyword>
<dbReference type="NCBIfam" id="TIGR02206">
    <property type="entry name" value="intg_mem_TP0381"/>
    <property type="match status" value="1"/>
</dbReference>
<comment type="caution">
    <text evidence="2">The sequence shown here is derived from an EMBL/GenBank/DDBJ whole genome shotgun (WGS) entry which is preliminary data.</text>
</comment>
<dbReference type="Proteomes" id="UP000530424">
    <property type="component" value="Unassembled WGS sequence"/>
</dbReference>
<feature type="transmembrane region" description="Helical" evidence="1">
    <location>
        <begin position="6"/>
        <end position="26"/>
    </location>
</feature>
<proteinExistence type="predicted"/>